<dbReference type="AlphaFoldDB" id="E1ZZR6"/>
<keyword evidence="3" id="KW-1185">Reference proteome</keyword>
<organism evidence="3">
    <name type="scientific">Camponotus floridanus</name>
    <name type="common">Florida carpenter ant</name>
    <dbReference type="NCBI Taxonomy" id="104421"/>
    <lineage>
        <taxon>Eukaryota</taxon>
        <taxon>Metazoa</taxon>
        <taxon>Ecdysozoa</taxon>
        <taxon>Arthropoda</taxon>
        <taxon>Hexapoda</taxon>
        <taxon>Insecta</taxon>
        <taxon>Pterygota</taxon>
        <taxon>Neoptera</taxon>
        <taxon>Endopterygota</taxon>
        <taxon>Hymenoptera</taxon>
        <taxon>Apocrita</taxon>
        <taxon>Aculeata</taxon>
        <taxon>Formicoidea</taxon>
        <taxon>Formicidae</taxon>
        <taxon>Formicinae</taxon>
        <taxon>Camponotus</taxon>
    </lineage>
</organism>
<feature type="region of interest" description="Disordered" evidence="1">
    <location>
        <begin position="62"/>
        <end position="89"/>
    </location>
</feature>
<name>E1ZZR6_CAMFO</name>
<evidence type="ECO:0000313" key="3">
    <source>
        <dbReference type="Proteomes" id="UP000000311"/>
    </source>
</evidence>
<protein>
    <submittedName>
        <fullName evidence="2">Uncharacterized protein</fullName>
    </submittedName>
</protein>
<sequence length="215" mass="24878">MEKILSDLYFLLNHEIVSRNFNEVSNTEVDQIRIQVFRGNEENTGYDNKFLKTHLTKTGDVFPMNTNDPARPVNHHEELSDMPTNKDASHTSAGQLRIIEPAESNWHDPIIYPASYDPRVFPFPLGRLFPMPVFVIYPSEKEGCLIERLRVGLGQQRDTNRTRESIIKLSVRINSRVDGQSVINHKDLVINMRRDRECNYYQDRIAHIQKAGEAS</sequence>
<dbReference type="Proteomes" id="UP000000311">
    <property type="component" value="Unassembled WGS sequence"/>
</dbReference>
<dbReference type="EMBL" id="GL435519">
    <property type="protein sequence ID" value="EFN73321.1"/>
    <property type="molecule type" value="Genomic_DNA"/>
</dbReference>
<dbReference type="InParanoid" id="E1ZZR6"/>
<proteinExistence type="predicted"/>
<evidence type="ECO:0000313" key="2">
    <source>
        <dbReference type="EMBL" id="EFN73321.1"/>
    </source>
</evidence>
<reference evidence="2 3" key="1">
    <citation type="journal article" date="2010" name="Science">
        <title>Genomic comparison of the ants Camponotus floridanus and Harpegnathos saltator.</title>
        <authorList>
            <person name="Bonasio R."/>
            <person name="Zhang G."/>
            <person name="Ye C."/>
            <person name="Mutti N.S."/>
            <person name="Fang X."/>
            <person name="Qin N."/>
            <person name="Donahue G."/>
            <person name="Yang P."/>
            <person name="Li Q."/>
            <person name="Li C."/>
            <person name="Zhang P."/>
            <person name="Huang Z."/>
            <person name="Berger S.L."/>
            <person name="Reinberg D."/>
            <person name="Wang J."/>
            <person name="Liebig J."/>
        </authorList>
    </citation>
    <scope>NUCLEOTIDE SEQUENCE [LARGE SCALE GENOMIC DNA]</scope>
    <source>
        <strain evidence="3">C129</strain>
    </source>
</reference>
<gene>
    <name evidence="2" type="ORF">EAG_02560</name>
</gene>
<evidence type="ECO:0000256" key="1">
    <source>
        <dbReference type="SAM" id="MobiDB-lite"/>
    </source>
</evidence>
<accession>E1ZZR6</accession>